<keyword evidence="1" id="KW-0812">Transmembrane</keyword>
<dbReference type="AlphaFoldDB" id="A0ABC8TUR0"/>
<organism evidence="2 3">
    <name type="scientific">Ilex paraguariensis</name>
    <name type="common">yerba mate</name>
    <dbReference type="NCBI Taxonomy" id="185542"/>
    <lineage>
        <taxon>Eukaryota</taxon>
        <taxon>Viridiplantae</taxon>
        <taxon>Streptophyta</taxon>
        <taxon>Embryophyta</taxon>
        <taxon>Tracheophyta</taxon>
        <taxon>Spermatophyta</taxon>
        <taxon>Magnoliopsida</taxon>
        <taxon>eudicotyledons</taxon>
        <taxon>Gunneridae</taxon>
        <taxon>Pentapetalae</taxon>
        <taxon>asterids</taxon>
        <taxon>campanulids</taxon>
        <taxon>Aquifoliales</taxon>
        <taxon>Aquifoliaceae</taxon>
        <taxon>Ilex</taxon>
    </lineage>
</organism>
<reference evidence="2 3" key="1">
    <citation type="submission" date="2024-02" db="EMBL/GenBank/DDBJ databases">
        <authorList>
            <person name="Vignale AGUSTIN F."/>
            <person name="Sosa J E."/>
            <person name="Modenutti C."/>
        </authorList>
    </citation>
    <scope>NUCLEOTIDE SEQUENCE [LARGE SCALE GENOMIC DNA]</scope>
</reference>
<keyword evidence="3" id="KW-1185">Reference proteome</keyword>
<dbReference type="Proteomes" id="UP001642360">
    <property type="component" value="Unassembled WGS sequence"/>
</dbReference>
<evidence type="ECO:0000313" key="3">
    <source>
        <dbReference type="Proteomes" id="UP001642360"/>
    </source>
</evidence>
<keyword evidence="1" id="KW-1133">Transmembrane helix</keyword>
<dbReference type="EMBL" id="CAUOFW020006168">
    <property type="protein sequence ID" value="CAK9173228.1"/>
    <property type="molecule type" value="Genomic_DNA"/>
</dbReference>
<evidence type="ECO:0000256" key="1">
    <source>
        <dbReference type="SAM" id="Phobius"/>
    </source>
</evidence>
<evidence type="ECO:0000313" key="2">
    <source>
        <dbReference type="EMBL" id="CAK9173228.1"/>
    </source>
</evidence>
<gene>
    <name evidence="2" type="ORF">ILEXP_LOCUS42966</name>
</gene>
<feature type="transmembrane region" description="Helical" evidence="1">
    <location>
        <begin position="12"/>
        <end position="33"/>
    </location>
</feature>
<name>A0ABC8TUR0_9AQUA</name>
<protein>
    <submittedName>
        <fullName evidence="2">Uncharacterized protein</fullName>
    </submittedName>
</protein>
<proteinExistence type="predicted"/>
<comment type="caution">
    <text evidence="2">The sequence shown here is derived from an EMBL/GenBank/DDBJ whole genome shotgun (WGS) entry which is preliminary data.</text>
</comment>
<keyword evidence="1" id="KW-0472">Membrane</keyword>
<accession>A0ABC8TUR0</accession>
<sequence>MERSLGVRNELSNVLVALIPYIHLPGTFYPLAIRTNGKFKAMMQTHAFCMAIFAKDDHTMITLSYIATILKFDDELANFTGKISDWGALRYLHLCEQANDNYQCGTHIFWNSFTPLLVHRHRIATYPQIQLLAKAKFIVPLMKGLLWSLNKLACPDCHEATCGVATAEDGGWAAGCLDKVQLYVLVKRSIEQNTLLDDNIVHELLRMTLNGTLPQAGLTISFVLCS</sequence>